<comment type="caution">
    <text evidence="2">The sequence shown here is derived from an EMBL/GenBank/DDBJ whole genome shotgun (WGS) entry which is preliminary data.</text>
</comment>
<evidence type="ECO:0000313" key="3">
    <source>
        <dbReference type="Proteomes" id="UP001289374"/>
    </source>
</evidence>
<dbReference type="PANTHER" id="PTHR33437:SF2">
    <property type="entry name" value="OS06G0361200 PROTEIN"/>
    <property type="match status" value="1"/>
</dbReference>
<sequence length="589" mass="66911">MSKKLQESSQMFPLAEYVEKNLHSPSYASESDANKSSPSSPRSVSSYSFTTNVAPVMYVMGKQVEVHDKVEALTKQHYAKKDKYAKELQISSDGMIPVDQLKEFIEGTIKSKIEGSLKSSLTYSKPYTPRIDNLKMLMSYQPPKFQQFDGRATLRITWLISLKHATTRELMGLRYIFQGILPKSFEELPTRAHDMELSMTASGVEGPPIQELRRTKEKQEVKKEGKPFSKAPSKESMAVNVGPFKLKSTAKDNVALRNNVPYERPQRKLTLKEMQARKYPFLDSNVPGIFDDLLEANLIDLPEMKRPEEAERKDDPKYCKYHRLVGHAIQDCFVFKDKVMQLARQGKISLEEDSCNAMHGDNITSNEDTLFEKEDSSEADDCMSTITFTDKDLLLRSKPHNRPLFVVGYPPHDPRLQSRRTKGHRHYKNAIDYGGHDIVKKVLGENKPFIEVESHFVDAKYYIEDAKKGNEVLPPEEPKSGNNQNTRKNDSSTLKVELSKGLTLPLTQINMKQPSKPPLKGLVLSTKEEEGGHEALAIDEKGFDPKAFKLLIKVGYNPKEKLSFEKLPPEATDKKLHGLNTTQIMLKEK</sequence>
<accession>A0AAE2BX88</accession>
<feature type="region of interest" description="Disordered" evidence="1">
    <location>
        <begin position="470"/>
        <end position="496"/>
    </location>
</feature>
<organism evidence="2 3">
    <name type="scientific">Sesamum angolense</name>
    <dbReference type="NCBI Taxonomy" id="2727404"/>
    <lineage>
        <taxon>Eukaryota</taxon>
        <taxon>Viridiplantae</taxon>
        <taxon>Streptophyta</taxon>
        <taxon>Embryophyta</taxon>
        <taxon>Tracheophyta</taxon>
        <taxon>Spermatophyta</taxon>
        <taxon>Magnoliopsida</taxon>
        <taxon>eudicotyledons</taxon>
        <taxon>Gunneridae</taxon>
        <taxon>Pentapetalae</taxon>
        <taxon>asterids</taxon>
        <taxon>lamiids</taxon>
        <taxon>Lamiales</taxon>
        <taxon>Pedaliaceae</taxon>
        <taxon>Sesamum</taxon>
    </lineage>
</organism>
<proteinExistence type="predicted"/>
<feature type="region of interest" description="Disordered" evidence="1">
    <location>
        <begin position="23"/>
        <end position="46"/>
    </location>
</feature>
<evidence type="ECO:0000313" key="2">
    <source>
        <dbReference type="EMBL" id="KAK4400835.1"/>
    </source>
</evidence>
<dbReference type="PANTHER" id="PTHR33437">
    <property type="entry name" value="OS06G0361200 PROTEIN"/>
    <property type="match status" value="1"/>
</dbReference>
<evidence type="ECO:0000256" key="1">
    <source>
        <dbReference type="SAM" id="MobiDB-lite"/>
    </source>
</evidence>
<name>A0AAE2BX88_9LAMI</name>
<gene>
    <name evidence="2" type="ORF">Sango_1189600</name>
</gene>
<reference evidence="2" key="1">
    <citation type="submission" date="2020-06" db="EMBL/GenBank/DDBJ databases">
        <authorList>
            <person name="Li T."/>
            <person name="Hu X."/>
            <person name="Zhang T."/>
            <person name="Song X."/>
            <person name="Zhang H."/>
            <person name="Dai N."/>
            <person name="Sheng W."/>
            <person name="Hou X."/>
            <person name="Wei L."/>
        </authorList>
    </citation>
    <scope>NUCLEOTIDE SEQUENCE</scope>
    <source>
        <strain evidence="2">K16</strain>
        <tissue evidence="2">Leaf</tissue>
    </source>
</reference>
<reference evidence="2" key="2">
    <citation type="journal article" date="2024" name="Plant">
        <title>Genomic evolution and insights into agronomic trait innovations of Sesamum species.</title>
        <authorList>
            <person name="Miao H."/>
            <person name="Wang L."/>
            <person name="Qu L."/>
            <person name="Liu H."/>
            <person name="Sun Y."/>
            <person name="Le M."/>
            <person name="Wang Q."/>
            <person name="Wei S."/>
            <person name="Zheng Y."/>
            <person name="Lin W."/>
            <person name="Duan Y."/>
            <person name="Cao H."/>
            <person name="Xiong S."/>
            <person name="Wang X."/>
            <person name="Wei L."/>
            <person name="Li C."/>
            <person name="Ma Q."/>
            <person name="Ju M."/>
            <person name="Zhao R."/>
            <person name="Li G."/>
            <person name="Mu C."/>
            <person name="Tian Q."/>
            <person name="Mei H."/>
            <person name="Zhang T."/>
            <person name="Gao T."/>
            <person name="Zhang H."/>
        </authorList>
    </citation>
    <scope>NUCLEOTIDE SEQUENCE</scope>
    <source>
        <strain evidence="2">K16</strain>
    </source>
</reference>
<dbReference type="AlphaFoldDB" id="A0AAE2BX88"/>
<dbReference type="Proteomes" id="UP001289374">
    <property type="component" value="Unassembled WGS sequence"/>
</dbReference>
<keyword evidence="3" id="KW-1185">Reference proteome</keyword>
<feature type="compositionally biased region" description="Polar residues" evidence="1">
    <location>
        <begin position="480"/>
        <end position="494"/>
    </location>
</feature>
<dbReference type="EMBL" id="JACGWL010000006">
    <property type="protein sequence ID" value="KAK4400835.1"/>
    <property type="molecule type" value="Genomic_DNA"/>
</dbReference>
<feature type="compositionally biased region" description="Low complexity" evidence="1">
    <location>
        <begin position="29"/>
        <end position="46"/>
    </location>
</feature>
<protein>
    <recommendedName>
        <fullName evidence="4">Retrotransposon gag protein</fullName>
    </recommendedName>
</protein>
<evidence type="ECO:0008006" key="4">
    <source>
        <dbReference type="Google" id="ProtNLM"/>
    </source>
</evidence>